<sequence>MSNSGGANSVPTIPDPTITMSAHSETRDKGQNNTQAVKRKGQREKNFCAGSSGNSGNLKLRVNADASEHSSSRCLSGHLVSVRALDAVNLDTTTLLTPCPVNHQFYKCIAHTDYDDGATRLNGGKVIFKDDLTLGPQDSATLNAEHRAQLKKTGYMIAGKTRIDVGTTTRRQLDERCCASLRGYYYEMRLTTCSTGMRVDMYYEATRSIEGLIASITGTSLSSWPEVSSPSYDEIQ</sequence>
<accession>A0A2H3ECW4</accession>
<name>A0A2H3ECW4_ARMGA</name>
<dbReference type="EMBL" id="KZ293646">
    <property type="protein sequence ID" value="PBL01473.1"/>
    <property type="molecule type" value="Genomic_DNA"/>
</dbReference>
<dbReference type="InParanoid" id="A0A2H3ECW4"/>
<evidence type="ECO:0000313" key="2">
    <source>
        <dbReference type="EMBL" id="PBL01473.1"/>
    </source>
</evidence>
<dbReference type="AlphaFoldDB" id="A0A2H3ECW4"/>
<protein>
    <submittedName>
        <fullName evidence="2">Uncharacterized protein</fullName>
    </submittedName>
</protein>
<evidence type="ECO:0000313" key="3">
    <source>
        <dbReference type="Proteomes" id="UP000217790"/>
    </source>
</evidence>
<proteinExistence type="predicted"/>
<evidence type="ECO:0000256" key="1">
    <source>
        <dbReference type="SAM" id="MobiDB-lite"/>
    </source>
</evidence>
<feature type="compositionally biased region" description="Polar residues" evidence="1">
    <location>
        <begin position="1"/>
        <end position="11"/>
    </location>
</feature>
<keyword evidence="3" id="KW-1185">Reference proteome</keyword>
<organism evidence="2 3">
    <name type="scientific">Armillaria gallica</name>
    <name type="common">Bulbous honey fungus</name>
    <name type="synonym">Armillaria bulbosa</name>
    <dbReference type="NCBI Taxonomy" id="47427"/>
    <lineage>
        <taxon>Eukaryota</taxon>
        <taxon>Fungi</taxon>
        <taxon>Dikarya</taxon>
        <taxon>Basidiomycota</taxon>
        <taxon>Agaricomycotina</taxon>
        <taxon>Agaricomycetes</taxon>
        <taxon>Agaricomycetidae</taxon>
        <taxon>Agaricales</taxon>
        <taxon>Marasmiineae</taxon>
        <taxon>Physalacriaceae</taxon>
        <taxon>Armillaria</taxon>
    </lineage>
</organism>
<feature type="region of interest" description="Disordered" evidence="1">
    <location>
        <begin position="1"/>
        <end position="52"/>
    </location>
</feature>
<reference evidence="3" key="1">
    <citation type="journal article" date="2017" name="Nat. Ecol. Evol.">
        <title>Genome expansion and lineage-specific genetic innovations in the forest pathogenic fungi Armillaria.</title>
        <authorList>
            <person name="Sipos G."/>
            <person name="Prasanna A.N."/>
            <person name="Walter M.C."/>
            <person name="O'Connor E."/>
            <person name="Balint B."/>
            <person name="Krizsan K."/>
            <person name="Kiss B."/>
            <person name="Hess J."/>
            <person name="Varga T."/>
            <person name="Slot J."/>
            <person name="Riley R."/>
            <person name="Boka B."/>
            <person name="Rigling D."/>
            <person name="Barry K."/>
            <person name="Lee J."/>
            <person name="Mihaltcheva S."/>
            <person name="LaButti K."/>
            <person name="Lipzen A."/>
            <person name="Waldron R."/>
            <person name="Moloney N.M."/>
            <person name="Sperisen C."/>
            <person name="Kredics L."/>
            <person name="Vagvoelgyi C."/>
            <person name="Patrignani A."/>
            <person name="Fitzpatrick D."/>
            <person name="Nagy I."/>
            <person name="Doyle S."/>
            <person name="Anderson J.B."/>
            <person name="Grigoriev I.V."/>
            <person name="Gueldener U."/>
            <person name="Muensterkoetter M."/>
            <person name="Nagy L.G."/>
        </authorList>
    </citation>
    <scope>NUCLEOTIDE SEQUENCE [LARGE SCALE GENOMIC DNA]</scope>
    <source>
        <strain evidence="3">Ar21-2</strain>
    </source>
</reference>
<dbReference type="Proteomes" id="UP000217790">
    <property type="component" value="Unassembled WGS sequence"/>
</dbReference>
<gene>
    <name evidence="2" type="ORF">ARMGADRAFT_1025175</name>
</gene>